<accession>A0A1G6C5B0</accession>
<keyword evidence="1" id="KW-0479">Metal-binding</keyword>
<evidence type="ECO:0000313" key="3">
    <source>
        <dbReference type="EMBL" id="SDB28027.1"/>
    </source>
</evidence>
<evidence type="ECO:0000256" key="1">
    <source>
        <dbReference type="PROSITE-ProRule" id="PRU00325"/>
    </source>
</evidence>
<proteinExistence type="predicted"/>
<dbReference type="GO" id="GO:0008270">
    <property type="term" value="F:zinc ion binding"/>
    <property type="evidence" value="ECO:0007669"/>
    <property type="project" value="UniProtKB-KW"/>
</dbReference>
<sequence length="562" mass="66757">MNWMNLFENHILNRGMMYCEDGKVIDFEVLENRIEAEVAGSDYYHVSIDLDGEDIIDMTCDCPYAAKGYNCKHMAAVLCEYEGYLERNEDEEENAISPMYTLRQEVEALVDKIPEQDAKELLVHLLINDDGLKNRLQLKYDFKMTAQLMAELKKEIKSILYQYSGRGGFIDWNNAYGFCCDLGRFLDDKIPFLMEHGCYLQAFELVNIVFYEVANADMDDSDGGAGMVAQTCYDYWKSLTLNAPEEEVLAIKKWFLVNKETDYVVDYMQEYIDEFYEQFFLSEDEIKERMEILDDIIQEHKMQNDAGAIYSVRYGYQDVVLLRLEYMRQLHLSDEEILEFRTQHRHFSSVRELELEEALEANNQPLALQILEESKRLDKDCAKKVKRYSEQLISLYEELRDEDKYTKELIFQLLHCYQTDLTYYNKLKKCIGSKTEWNKFIDSILEASDNIYFICDILAQENKYEKLMKIVEEKNNVALLDKYEKQMRKEFPERVIRVYANYIIHEMERASSRGRYRELVQYLRKLAKCENGKSEADRIVQKWRVEYKRRTALMDELRKVGY</sequence>
<dbReference type="Pfam" id="PF04434">
    <property type="entry name" value="SWIM"/>
    <property type="match status" value="1"/>
</dbReference>
<dbReference type="InterPro" id="IPR007527">
    <property type="entry name" value="Znf_SWIM"/>
</dbReference>
<dbReference type="PROSITE" id="PS50966">
    <property type="entry name" value="ZF_SWIM"/>
    <property type="match status" value="1"/>
</dbReference>
<dbReference type="OrthoDB" id="9127144at2"/>
<reference evidence="3 4" key="1">
    <citation type="submission" date="2016-10" db="EMBL/GenBank/DDBJ databases">
        <authorList>
            <person name="de Groot N.N."/>
        </authorList>
    </citation>
    <scope>NUCLEOTIDE SEQUENCE [LARGE SCALE GENOMIC DNA]</scope>
    <source>
        <strain evidence="3 4">DSM 3217</strain>
    </source>
</reference>
<gene>
    <name evidence="3" type="ORF">SAMN02910417_02110</name>
</gene>
<evidence type="ECO:0000313" key="4">
    <source>
        <dbReference type="Proteomes" id="UP000199228"/>
    </source>
</evidence>
<dbReference type="AlphaFoldDB" id="A0A1G6C5B0"/>
<keyword evidence="4" id="KW-1185">Reference proteome</keyword>
<evidence type="ECO:0000259" key="2">
    <source>
        <dbReference type="PROSITE" id="PS50966"/>
    </source>
</evidence>
<keyword evidence="1" id="KW-0863">Zinc-finger</keyword>
<dbReference type="Proteomes" id="UP000199228">
    <property type="component" value="Unassembled WGS sequence"/>
</dbReference>
<name>A0A1G6C5B0_EUBOX</name>
<dbReference type="STRING" id="1732.SAMN02910417_02110"/>
<keyword evidence="1" id="KW-0862">Zinc</keyword>
<feature type="domain" description="SWIM-type" evidence="2">
    <location>
        <begin position="44"/>
        <end position="82"/>
    </location>
</feature>
<organism evidence="3 4">
    <name type="scientific">Eubacterium oxidoreducens</name>
    <dbReference type="NCBI Taxonomy" id="1732"/>
    <lineage>
        <taxon>Bacteria</taxon>
        <taxon>Bacillati</taxon>
        <taxon>Bacillota</taxon>
        <taxon>Clostridia</taxon>
        <taxon>Eubacteriales</taxon>
        <taxon>Eubacteriaceae</taxon>
        <taxon>Eubacterium</taxon>
    </lineage>
</organism>
<protein>
    <submittedName>
        <fullName evidence="3">SWIM zinc finger</fullName>
    </submittedName>
</protein>
<dbReference type="EMBL" id="FMXR01000015">
    <property type="protein sequence ID" value="SDB28027.1"/>
    <property type="molecule type" value="Genomic_DNA"/>
</dbReference>